<feature type="region of interest" description="Disordered" evidence="1">
    <location>
        <begin position="229"/>
        <end position="249"/>
    </location>
</feature>
<feature type="compositionally biased region" description="Polar residues" evidence="1">
    <location>
        <begin position="70"/>
        <end position="79"/>
    </location>
</feature>
<evidence type="ECO:0000256" key="1">
    <source>
        <dbReference type="SAM" id="MobiDB-lite"/>
    </source>
</evidence>
<organism evidence="2 3">
    <name type="scientific">Nyctereutes procyonoides</name>
    <name type="common">Raccoon dog</name>
    <name type="synonym">Canis procyonoides</name>
    <dbReference type="NCBI Taxonomy" id="34880"/>
    <lineage>
        <taxon>Eukaryota</taxon>
        <taxon>Metazoa</taxon>
        <taxon>Chordata</taxon>
        <taxon>Craniata</taxon>
        <taxon>Vertebrata</taxon>
        <taxon>Euteleostomi</taxon>
        <taxon>Mammalia</taxon>
        <taxon>Eutheria</taxon>
        <taxon>Laurasiatheria</taxon>
        <taxon>Carnivora</taxon>
        <taxon>Caniformia</taxon>
        <taxon>Canidae</taxon>
        <taxon>Nyctereutes</taxon>
    </lineage>
</organism>
<feature type="region of interest" description="Disordered" evidence="1">
    <location>
        <begin position="262"/>
        <end position="307"/>
    </location>
</feature>
<keyword evidence="3" id="KW-1185">Reference proteome</keyword>
<feature type="region of interest" description="Disordered" evidence="1">
    <location>
        <begin position="106"/>
        <end position="134"/>
    </location>
</feature>
<protein>
    <submittedName>
        <fullName evidence="2">(raccoon dog) hypothetical protein</fullName>
    </submittedName>
</protein>
<proteinExistence type="predicted"/>
<feature type="region of interest" description="Disordered" evidence="1">
    <location>
        <begin position="68"/>
        <end position="91"/>
    </location>
</feature>
<name>A0A811YGJ9_NYCPR</name>
<evidence type="ECO:0000313" key="3">
    <source>
        <dbReference type="Proteomes" id="UP000645828"/>
    </source>
</evidence>
<sequence>MFWIIYRFNSSKSSWLNAWPPWSCWVEGGWEPRWRGRLSGTEMVGVRGAGSPGGDKGGGLGLVCGAERAQQGTPSESCPTSPPRVWARRRGSPGAFRGGYEAEMLPVAPEEAPKEPRGSSRGSQAAVRQDVLLPKPEPRQGEKHLIERQIVGRGRAAGAPQSALRELSSPIIPALWKVPGTVCPVASADRHPQDHTEVTISSLDLHRPQPGTETPDKWTDAQELGLKGPTCTGQHTTHAPQSPRTASGSFLTWPGLCIKDWHTRRTPPATPRGSQGHRRSRDWARDMVQSALSLRGASGPAGETAGGWLAGAETRRSHGCVGLTEGAVVSRG</sequence>
<gene>
    <name evidence="2" type="ORF">NYPRO_LOCUS8454</name>
</gene>
<accession>A0A811YGJ9</accession>
<comment type="caution">
    <text evidence="2">The sequence shown here is derived from an EMBL/GenBank/DDBJ whole genome shotgun (WGS) entry which is preliminary data.</text>
</comment>
<reference evidence="2" key="1">
    <citation type="submission" date="2020-12" db="EMBL/GenBank/DDBJ databases">
        <authorList>
            <consortium name="Molecular Ecology Group"/>
        </authorList>
    </citation>
    <scope>NUCLEOTIDE SEQUENCE</scope>
    <source>
        <strain evidence="2">TBG_1078</strain>
    </source>
</reference>
<evidence type="ECO:0000313" key="2">
    <source>
        <dbReference type="EMBL" id="CAD7675659.1"/>
    </source>
</evidence>
<feature type="compositionally biased region" description="Polar residues" evidence="1">
    <location>
        <begin position="231"/>
        <end position="249"/>
    </location>
</feature>
<dbReference type="Proteomes" id="UP000645828">
    <property type="component" value="Unassembled WGS sequence"/>
</dbReference>
<dbReference type="EMBL" id="CAJHUB010000675">
    <property type="protein sequence ID" value="CAD7675659.1"/>
    <property type="molecule type" value="Genomic_DNA"/>
</dbReference>
<dbReference type="AlphaFoldDB" id="A0A811YGJ9"/>